<dbReference type="Pfam" id="PF15341">
    <property type="entry name" value="SLX9"/>
    <property type="match status" value="1"/>
</dbReference>
<sequence length="196" mass="21101">MAPTKPSKRASIRSKISRPSAATTPSTTTTAVSRPIIQPRKRDKIQARHTTFVTKIEKSATKSSVRSRRRQKKAATQNLVTGLGSLADALDDALITESMNFQSVSSKAIVDEGIGRKSMKSRPGAMKRKEKIVKTECERFGKNLAIMQAGNVAGGEPGKKPSSWAALRGFIAGTMEQKEEFVKGAQGAAVAMNVDK</sequence>
<gene>
    <name evidence="6" type="ORF">Q9L58_005320</name>
</gene>
<evidence type="ECO:0000256" key="5">
    <source>
        <dbReference type="SAM" id="MobiDB-lite"/>
    </source>
</evidence>
<dbReference type="EMBL" id="JBBBZM010000064">
    <property type="protein sequence ID" value="KAL0635686.1"/>
    <property type="molecule type" value="Genomic_DNA"/>
</dbReference>
<comment type="subcellular location">
    <subcellularLocation>
        <location evidence="1">Nucleus</location>
        <location evidence="1">Nucleolus</location>
    </subcellularLocation>
</comment>
<keyword evidence="7" id="KW-1185">Reference proteome</keyword>
<feature type="compositionally biased region" description="Basic residues" evidence="5">
    <location>
        <begin position="1"/>
        <end position="16"/>
    </location>
</feature>
<comment type="similarity">
    <text evidence="2">Belongs to the SLX9 family.</text>
</comment>
<feature type="compositionally biased region" description="Low complexity" evidence="5">
    <location>
        <begin position="17"/>
        <end position="31"/>
    </location>
</feature>
<feature type="region of interest" description="Disordered" evidence="5">
    <location>
        <begin position="1"/>
        <end position="76"/>
    </location>
</feature>
<dbReference type="InterPro" id="IPR028160">
    <property type="entry name" value="Slx9-like"/>
</dbReference>
<evidence type="ECO:0000313" key="6">
    <source>
        <dbReference type="EMBL" id="KAL0635686.1"/>
    </source>
</evidence>
<dbReference type="Proteomes" id="UP001447188">
    <property type="component" value="Unassembled WGS sequence"/>
</dbReference>
<evidence type="ECO:0000256" key="4">
    <source>
        <dbReference type="ARBA" id="ARBA00023242"/>
    </source>
</evidence>
<evidence type="ECO:0000256" key="1">
    <source>
        <dbReference type="ARBA" id="ARBA00004604"/>
    </source>
</evidence>
<organism evidence="6 7">
    <name type="scientific">Discina gigas</name>
    <dbReference type="NCBI Taxonomy" id="1032678"/>
    <lineage>
        <taxon>Eukaryota</taxon>
        <taxon>Fungi</taxon>
        <taxon>Dikarya</taxon>
        <taxon>Ascomycota</taxon>
        <taxon>Pezizomycotina</taxon>
        <taxon>Pezizomycetes</taxon>
        <taxon>Pezizales</taxon>
        <taxon>Discinaceae</taxon>
        <taxon>Discina</taxon>
    </lineage>
</organism>
<evidence type="ECO:0000313" key="7">
    <source>
        <dbReference type="Proteomes" id="UP001447188"/>
    </source>
</evidence>
<protein>
    <recommendedName>
        <fullName evidence="3">Ribosome biogenesis protein SLX9</fullName>
    </recommendedName>
</protein>
<keyword evidence="4" id="KW-0539">Nucleus</keyword>
<evidence type="ECO:0000256" key="3">
    <source>
        <dbReference type="ARBA" id="ARBA00021321"/>
    </source>
</evidence>
<evidence type="ECO:0000256" key="2">
    <source>
        <dbReference type="ARBA" id="ARBA00011022"/>
    </source>
</evidence>
<comment type="caution">
    <text evidence="6">The sequence shown here is derived from an EMBL/GenBank/DDBJ whole genome shotgun (WGS) entry which is preliminary data.</text>
</comment>
<accession>A0ABR3GIH8</accession>
<name>A0ABR3GIH8_9PEZI</name>
<reference evidence="6 7" key="1">
    <citation type="submission" date="2024-02" db="EMBL/GenBank/DDBJ databases">
        <title>Discinaceae phylogenomics.</title>
        <authorList>
            <person name="Dirks A.C."/>
            <person name="James T.Y."/>
        </authorList>
    </citation>
    <scope>NUCLEOTIDE SEQUENCE [LARGE SCALE GENOMIC DNA]</scope>
    <source>
        <strain evidence="6 7">ACD0624</strain>
    </source>
</reference>
<proteinExistence type="inferred from homology"/>